<gene>
    <name evidence="2" type="ORF">BDP27DRAFT_1359733</name>
</gene>
<comment type="caution">
    <text evidence="2">The sequence shown here is derived from an EMBL/GenBank/DDBJ whole genome shotgun (WGS) entry which is preliminary data.</text>
</comment>
<feature type="compositionally biased region" description="Acidic residues" evidence="1">
    <location>
        <begin position="83"/>
        <end position="95"/>
    </location>
</feature>
<dbReference type="EMBL" id="JADNRY010000014">
    <property type="protein sequence ID" value="KAF9074224.1"/>
    <property type="molecule type" value="Genomic_DNA"/>
</dbReference>
<feature type="compositionally biased region" description="Low complexity" evidence="1">
    <location>
        <begin position="103"/>
        <end position="116"/>
    </location>
</feature>
<feature type="compositionally biased region" description="Polar residues" evidence="1">
    <location>
        <begin position="38"/>
        <end position="48"/>
    </location>
</feature>
<dbReference type="Proteomes" id="UP000772434">
    <property type="component" value="Unassembled WGS sequence"/>
</dbReference>
<feature type="compositionally biased region" description="Polar residues" evidence="1">
    <location>
        <begin position="123"/>
        <end position="132"/>
    </location>
</feature>
<keyword evidence="3" id="KW-1185">Reference proteome</keyword>
<feature type="compositionally biased region" description="Basic residues" evidence="1">
    <location>
        <begin position="135"/>
        <end position="146"/>
    </location>
</feature>
<name>A0A9P5UCK0_9AGAR</name>
<proteinExistence type="predicted"/>
<feature type="region of interest" description="Disordered" evidence="1">
    <location>
        <begin position="185"/>
        <end position="250"/>
    </location>
</feature>
<sequence length="306" mass="33037">MADLTVLTTSSYSLPLYPLSGASRSSFFTTYVPGASSSKVNLVATNAQESRKGERPPRLVVQGSRRGSDSDEENRDGARSPSTDDEGEADIESPESDTVPVPSNSSSGWNRSGNGWHLDPAAASTSPDSTPTPRGRTRIQQHRPSRSRSAPPIQTTFSEPLSKPFTAAADQATFDFRRRYTSSSIYSAGTDSGHSSPSSSFSSPPSSFSYGHGKTKNGDLLRPPPPLHRPTTFWRHTPRSGVTSSSYSPSSHLVRRSTFVAAGLSFDRPMADLSALGVESRVGQRFDEDNAQAKVSDVFFEVWQGR</sequence>
<feature type="compositionally biased region" description="Polar residues" evidence="1">
    <location>
        <begin position="185"/>
        <end position="194"/>
    </location>
</feature>
<organism evidence="2 3">
    <name type="scientific">Rhodocollybia butyracea</name>
    <dbReference type="NCBI Taxonomy" id="206335"/>
    <lineage>
        <taxon>Eukaryota</taxon>
        <taxon>Fungi</taxon>
        <taxon>Dikarya</taxon>
        <taxon>Basidiomycota</taxon>
        <taxon>Agaricomycotina</taxon>
        <taxon>Agaricomycetes</taxon>
        <taxon>Agaricomycetidae</taxon>
        <taxon>Agaricales</taxon>
        <taxon>Marasmiineae</taxon>
        <taxon>Omphalotaceae</taxon>
        <taxon>Rhodocollybia</taxon>
    </lineage>
</organism>
<reference evidence="2" key="1">
    <citation type="submission" date="2020-11" db="EMBL/GenBank/DDBJ databases">
        <authorList>
            <consortium name="DOE Joint Genome Institute"/>
            <person name="Ahrendt S."/>
            <person name="Riley R."/>
            <person name="Andreopoulos W."/>
            <person name="Labutti K."/>
            <person name="Pangilinan J."/>
            <person name="Ruiz-Duenas F.J."/>
            <person name="Barrasa J.M."/>
            <person name="Sanchez-Garcia M."/>
            <person name="Camarero S."/>
            <person name="Miyauchi S."/>
            <person name="Serrano A."/>
            <person name="Linde D."/>
            <person name="Babiker R."/>
            <person name="Drula E."/>
            <person name="Ayuso-Fernandez I."/>
            <person name="Pacheco R."/>
            <person name="Padilla G."/>
            <person name="Ferreira P."/>
            <person name="Barriuso J."/>
            <person name="Kellner H."/>
            <person name="Castanera R."/>
            <person name="Alfaro M."/>
            <person name="Ramirez L."/>
            <person name="Pisabarro A.G."/>
            <person name="Kuo A."/>
            <person name="Tritt A."/>
            <person name="Lipzen A."/>
            <person name="He G."/>
            <person name="Yan M."/>
            <person name="Ng V."/>
            <person name="Cullen D."/>
            <person name="Martin F."/>
            <person name="Rosso M.-N."/>
            <person name="Henrissat B."/>
            <person name="Hibbett D."/>
            <person name="Martinez A.T."/>
            <person name="Grigoriev I.V."/>
        </authorList>
    </citation>
    <scope>NUCLEOTIDE SEQUENCE</scope>
    <source>
        <strain evidence="2">AH 40177</strain>
    </source>
</reference>
<feature type="compositionally biased region" description="Low complexity" evidence="1">
    <location>
        <begin position="239"/>
        <end position="250"/>
    </location>
</feature>
<accession>A0A9P5UCK0</accession>
<dbReference type="AlphaFoldDB" id="A0A9P5UCK0"/>
<feature type="compositionally biased region" description="Low complexity" evidence="1">
    <location>
        <begin position="195"/>
        <end position="209"/>
    </location>
</feature>
<feature type="region of interest" description="Disordered" evidence="1">
    <location>
        <begin position="38"/>
        <end position="166"/>
    </location>
</feature>
<evidence type="ECO:0000313" key="3">
    <source>
        <dbReference type="Proteomes" id="UP000772434"/>
    </source>
</evidence>
<protein>
    <submittedName>
        <fullName evidence="2">Uncharacterized protein</fullName>
    </submittedName>
</protein>
<dbReference type="OrthoDB" id="3269515at2759"/>
<evidence type="ECO:0000256" key="1">
    <source>
        <dbReference type="SAM" id="MobiDB-lite"/>
    </source>
</evidence>
<evidence type="ECO:0000313" key="2">
    <source>
        <dbReference type="EMBL" id="KAF9074224.1"/>
    </source>
</evidence>